<accession>A0ABV1JAP0</accession>
<dbReference type="SMART" id="SM00895">
    <property type="entry name" value="FCD"/>
    <property type="match status" value="1"/>
</dbReference>
<dbReference type="InterPro" id="IPR011711">
    <property type="entry name" value="GntR_C"/>
</dbReference>
<dbReference type="InterPro" id="IPR000524">
    <property type="entry name" value="Tscrpt_reg_HTH_GntR"/>
</dbReference>
<dbReference type="RefSeq" id="WP_349054565.1">
    <property type="nucleotide sequence ID" value="NZ_JBBNPS010000032.1"/>
</dbReference>
<evidence type="ECO:0000259" key="4">
    <source>
        <dbReference type="PROSITE" id="PS50949"/>
    </source>
</evidence>
<comment type="caution">
    <text evidence="5">The sequence shown here is derived from an EMBL/GenBank/DDBJ whole genome shotgun (WGS) entry which is preliminary data.</text>
</comment>
<dbReference type="Gene3D" id="1.10.10.10">
    <property type="entry name" value="Winged helix-like DNA-binding domain superfamily/Winged helix DNA-binding domain"/>
    <property type="match status" value="1"/>
</dbReference>
<dbReference type="PANTHER" id="PTHR43537:SF5">
    <property type="entry name" value="UXU OPERON TRANSCRIPTIONAL REGULATOR"/>
    <property type="match status" value="1"/>
</dbReference>
<sequence length="223" mass="25855">MESRTNSDTLYQALLDQIIDLTLYPGMGISENAISRRFDVSRSVVRSAFARLVQLKFLVVYPQRGTYVSLVNPVYIRKALFIRAAVEKEVLRGFMKCPIDKSNIYGKMEANLEEQRKFCDETKYVERFRLLDEEFHNYILAANDSQDVLHLLDDHLLHIARWRNIYVDSGVSLSILVDQHERILKAIEARDLNDALDATDLHINTVHELVLSDPKFSSYFEKV</sequence>
<protein>
    <submittedName>
        <fullName evidence="5">GntR family transcriptional regulator</fullName>
    </submittedName>
</protein>
<dbReference type="Gene3D" id="1.20.120.530">
    <property type="entry name" value="GntR ligand-binding domain-like"/>
    <property type="match status" value="1"/>
</dbReference>
<dbReference type="Pfam" id="PF00392">
    <property type="entry name" value="GntR"/>
    <property type="match status" value="1"/>
</dbReference>
<dbReference type="SMART" id="SM00345">
    <property type="entry name" value="HTH_GNTR"/>
    <property type="match status" value="1"/>
</dbReference>
<dbReference type="SUPFAM" id="SSF46785">
    <property type="entry name" value="Winged helix' DNA-binding domain"/>
    <property type="match status" value="1"/>
</dbReference>
<keyword evidence="6" id="KW-1185">Reference proteome</keyword>
<dbReference type="PROSITE" id="PS50949">
    <property type="entry name" value="HTH_GNTR"/>
    <property type="match status" value="1"/>
</dbReference>
<dbReference type="InterPro" id="IPR036390">
    <property type="entry name" value="WH_DNA-bd_sf"/>
</dbReference>
<evidence type="ECO:0000313" key="5">
    <source>
        <dbReference type="EMBL" id="MEQ3354277.1"/>
    </source>
</evidence>
<evidence type="ECO:0000313" key="6">
    <source>
        <dbReference type="Proteomes" id="UP001481872"/>
    </source>
</evidence>
<dbReference type="EMBL" id="JBBNPS010000032">
    <property type="protein sequence ID" value="MEQ3354277.1"/>
    <property type="molecule type" value="Genomic_DNA"/>
</dbReference>
<dbReference type="SUPFAM" id="SSF48008">
    <property type="entry name" value="GntR ligand-binding domain-like"/>
    <property type="match status" value="1"/>
</dbReference>
<evidence type="ECO:0000256" key="3">
    <source>
        <dbReference type="ARBA" id="ARBA00023163"/>
    </source>
</evidence>
<keyword evidence="2" id="KW-0238">DNA-binding</keyword>
<gene>
    <name evidence="5" type="ORF">AAA081_08230</name>
</gene>
<organism evidence="5 6">
    <name type="scientific">Aedoeadaptatus acetigenes</name>
    <dbReference type="NCBI Taxonomy" id="2981723"/>
    <lineage>
        <taxon>Bacteria</taxon>
        <taxon>Bacillati</taxon>
        <taxon>Bacillota</taxon>
        <taxon>Tissierellia</taxon>
        <taxon>Tissierellales</taxon>
        <taxon>Peptoniphilaceae</taxon>
        <taxon>Aedoeadaptatus</taxon>
    </lineage>
</organism>
<dbReference type="PANTHER" id="PTHR43537">
    <property type="entry name" value="TRANSCRIPTIONAL REGULATOR, GNTR FAMILY"/>
    <property type="match status" value="1"/>
</dbReference>
<dbReference type="InterPro" id="IPR008920">
    <property type="entry name" value="TF_FadR/GntR_C"/>
</dbReference>
<dbReference type="InterPro" id="IPR036388">
    <property type="entry name" value="WH-like_DNA-bd_sf"/>
</dbReference>
<proteinExistence type="predicted"/>
<evidence type="ECO:0000256" key="1">
    <source>
        <dbReference type="ARBA" id="ARBA00023015"/>
    </source>
</evidence>
<keyword evidence="3" id="KW-0804">Transcription</keyword>
<feature type="domain" description="HTH gntR-type" evidence="4">
    <location>
        <begin position="4"/>
        <end position="71"/>
    </location>
</feature>
<keyword evidence="1" id="KW-0805">Transcription regulation</keyword>
<reference evidence="5 6" key="1">
    <citation type="submission" date="2024-04" db="EMBL/GenBank/DDBJ databases">
        <title>Human intestinal bacterial collection.</title>
        <authorList>
            <person name="Pauvert C."/>
            <person name="Hitch T.C.A."/>
            <person name="Clavel T."/>
        </authorList>
    </citation>
    <scope>NUCLEOTIDE SEQUENCE [LARGE SCALE GENOMIC DNA]</scope>
    <source>
        <strain evidence="5 6">CLA-SR-H026</strain>
    </source>
</reference>
<evidence type="ECO:0000256" key="2">
    <source>
        <dbReference type="ARBA" id="ARBA00023125"/>
    </source>
</evidence>
<name>A0ABV1JAP0_9FIRM</name>
<dbReference type="Pfam" id="PF07729">
    <property type="entry name" value="FCD"/>
    <property type="match status" value="1"/>
</dbReference>
<dbReference type="Proteomes" id="UP001481872">
    <property type="component" value="Unassembled WGS sequence"/>
</dbReference>
<dbReference type="CDD" id="cd07377">
    <property type="entry name" value="WHTH_GntR"/>
    <property type="match status" value="1"/>
</dbReference>